<dbReference type="OrthoDB" id="7181366at2"/>
<organism evidence="1 2">
    <name type="scientific">Methylobacterium terricola</name>
    <dbReference type="NCBI Taxonomy" id="2583531"/>
    <lineage>
        <taxon>Bacteria</taxon>
        <taxon>Pseudomonadati</taxon>
        <taxon>Pseudomonadota</taxon>
        <taxon>Alphaproteobacteria</taxon>
        <taxon>Hyphomicrobiales</taxon>
        <taxon>Methylobacteriaceae</taxon>
        <taxon>Methylobacterium</taxon>
    </lineage>
</organism>
<dbReference type="AlphaFoldDB" id="A0A5C4LKG5"/>
<sequence>MIENGSRFGRLTVVGSEIRAHENGSKRRFYVCRCECGGSAFAAASSLRTGNTTTCGCLQKEKAAARLLRHGESGAAGKRTAEYAIWAGMLSRCRNPQGKQFADYGGRGITVCERWSDFSNFLADMGRRPSQNHTIERQNNDKGYEPDNCAWVTKAAQARNKRSNVIVEYRGETMALAAAAEQAGIKANTVTVRLRRGWTLERALTP</sequence>
<evidence type="ECO:0000313" key="1">
    <source>
        <dbReference type="EMBL" id="TNC14914.1"/>
    </source>
</evidence>
<proteinExistence type="predicted"/>
<dbReference type="Proteomes" id="UP000305267">
    <property type="component" value="Unassembled WGS sequence"/>
</dbReference>
<keyword evidence="2" id="KW-1185">Reference proteome</keyword>
<evidence type="ECO:0008006" key="3">
    <source>
        <dbReference type="Google" id="ProtNLM"/>
    </source>
</evidence>
<dbReference type="EMBL" id="VDDA01000002">
    <property type="protein sequence ID" value="TNC14914.1"/>
    <property type="molecule type" value="Genomic_DNA"/>
</dbReference>
<evidence type="ECO:0000313" key="2">
    <source>
        <dbReference type="Proteomes" id="UP000305267"/>
    </source>
</evidence>
<comment type="caution">
    <text evidence="1">The sequence shown here is derived from an EMBL/GenBank/DDBJ whole genome shotgun (WGS) entry which is preliminary data.</text>
</comment>
<protein>
    <recommendedName>
        <fullName evidence="3">HNH endonuclease</fullName>
    </recommendedName>
</protein>
<reference evidence="1 2" key="1">
    <citation type="submission" date="2019-06" db="EMBL/GenBank/DDBJ databases">
        <title>Genome of Methylobacterium sp. 17Sr1-39.</title>
        <authorList>
            <person name="Seo T."/>
        </authorList>
    </citation>
    <scope>NUCLEOTIDE SEQUENCE [LARGE SCALE GENOMIC DNA]</scope>
    <source>
        <strain evidence="1 2">17Sr1-39</strain>
    </source>
</reference>
<name>A0A5C4LKG5_9HYPH</name>
<gene>
    <name evidence="1" type="ORF">FF100_04885</name>
</gene>
<dbReference type="RefSeq" id="WP_139034455.1">
    <property type="nucleotide sequence ID" value="NZ_VDDA01000002.1"/>
</dbReference>
<accession>A0A5C4LKG5</accession>